<feature type="transmembrane region" description="Helical" evidence="2">
    <location>
        <begin position="7"/>
        <end position="27"/>
    </location>
</feature>
<keyword evidence="2" id="KW-0472">Membrane</keyword>
<dbReference type="Proteomes" id="UP001066276">
    <property type="component" value="Chromosome 1_2"/>
</dbReference>
<feature type="region of interest" description="Disordered" evidence="1">
    <location>
        <begin position="68"/>
        <end position="97"/>
    </location>
</feature>
<sequence length="119" mass="13077">MDSKERRLASLACIMMVQFLKMAMFALPWNDGELEIVSLQPYGMLVDLEIGLAGAISPLRPDFQALRPKRSDPSCLPVESGSRWRSTDESGLPGRLGSLQQMVYPGRDRLPIGSAPMVG</sequence>
<evidence type="ECO:0000256" key="1">
    <source>
        <dbReference type="SAM" id="MobiDB-lite"/>
    </source>
</evidence>
<gene>
    <name evidence="3" type="ORF">NDU88_003426</name>
</gene>
<comment type="caution">
    <text evidence="3">The sequence shown here is derived from an EMBL/GenBank/DDBJ whole genome shotgun (WGS) entry which is preliminary data.</text>
</comment>
<name>A0AAV7W625_PLEWA</name>
<reference evidence="3" key="1">
    <citation type="journal article" date="2022" name="bioRxiv">
        <title>Sequencing and chromosome-scale assembly of the giantPleurodeles waltlgenome.</title>
        <authorList>
            <person name="Brown T."/>
            <person name="Elewa A."/>
            <person name="Iarovenko S."/>
            <person name="Subramanian E."/>
            <person name="Araus A.J."/>
            <person name="Petzold A."/>
            <person name="Susuki M."/>
            <person name="Suzuki K.-i.T."/>
            <person name="Hayashi T."/>
            <person name="Toyoda A."/>
            <person name="Oliveira C."/>
            <person name="Osipova E."/>
            <person name="Leigh N.D."/>
            <person name="Simon A."/>
            <person name="Yun M.H."/>
        </authorList>
    </citation>
    <scope>NUCLEOTIDE SEQUENCE</scope>
    <source>
        <strain evidence="3">20211129_DDA</strain>
        <tissue evidence="3">Liver</tissue>
    </source>
</reference>
<evidence type="ECO:0000256" key="2">
    <source>
        <dbReference type="SAM" id="Phobius"/>
    </source>
</evidence>
<keyword evidence="4" id="KW-1185">Reference proteome</keyword>
<protein>
    <submittedName>
        <fullName evidence="3">Uncharacterized protein</fullName>
    </submittedName>
</protein>
<evidence type="ECO:0000313" key="4">
    <source>
        <dbReference type="Proteomes" id="UP001066276"/>
    </source>
</evidence>
<dbReference type="AlphaFoldDB" id="A0AAV7W625"/>
<keyword evidence="2" id="KW-0812">Transmembrane</keyword>
<organism evidence="3 4">
    <name type="scientific">Pleurodeles waltl</name>
    <name type="common">Iberian ribbed newt</name>
    <dbReference type="NCBI Taxonomy" id="8319"/>
    <lineage>
        <taxon>Eukaryota</taxon>
        <taxon>Metazoa</taxon>
        <taxon>Chordata</taxon>
        <taxon>Craniata</taxon>
        <taxon>Vertebrata</taxon>
        <taxon>Euteleostomi</taxon>
        <taxon>Amphibia</taxon>
        <taxon>Batrachia</taxon>
        <taxon>Caudata</taxon>
        <taxon>Salamandroidea</taxon>
        <taxon>Salamandridae</taxon>
        <taxon>Pleurodelinae</taxon>
        <taxon>Pleurodeles</taxon>
    </lineage>
</organism>
<evidence type="ECO:0000313" key="3">
    <source>
        <dbReference type="EMBL" id="KAJ1208036.1"/>
    </source>
</evidence>
<dbReference type="EMBL" id="JANPWB010000002">
    <property type="protein sequence ID" value="KAJ1208036.1"/>
    <property type="molecule type" value="Genomic_DNA"/>
</dbReference>
<accession>A0AAV7W625</accession>
<keyword evidence="2" id="KW-1133">Transmembrane helix</keyword>
<proteinExistence type="predicted"/>